<keyword evidence="2" id="KW-1185">Reference proteome</keyword>
<organism evidence="1 2">
    <name type="scientific">Phlebia brevispora</name>
    <dbReference type="NCBI Taxonomy" id="194682"/>
    <lineage>
        <taxon>Eukaryota</taxon>
        <taxon>Fungi</taxon>
        <taxon>Dikarya</taxon>
        <taxon>Basidiomycota</taxon>
        <taxon>Agaricomycotina</taxon>
        <taxon>Agaricomycetes</taxon>
        <taxon>Polyporales</taxon>
        <taxon>Meruliaceae</taxon>
        <taxon>Phlebia</taxon>
    </lineage>
</organism>
<sequence>MFTVRASTILSVIALMVTSGLTQGITNLVCFGDGLVGDCSPFINSFCTAPSIDSIPIFPQSRLAACFEDPAGFRCDFTAFRAQDTTGVLALDSTNCTNALLAAAEECAMGGTARVTGDDFFFTLDPNDGTCGDSTDPASLE</sequence>
<dbReference type="Proteomes" id="UP001148662">
    <property type="component" value="Unassembled WGS sequence"/>
</dbReference>
<evidence type="ECO:0000313" key="2">
    <source>
        <dbReference type="Proteomes" id="UP001148662"/>
    </source>
</evidence>
<evidence type="ECO:0000313" key="1">
    <source>
        <dbReference type="EMBL" id="KAJ3558328.1"/>
    </source>
</evidence>
<name>A0ACC1TCY7_9APHY</name>
<comment type="caution">
    <text evidence="1">The sequence shown here is derived from an EMBL/GenBank/DDBJ whole genome shotgun (WGS) entry which is preliminary data.</text>
</comment>
<accession>A0ACC1TCY7</accession>
<reference evidence="1" key="1">
    <citation type="submission" date="2022-07" db="EMBL/GenBank/DDBJ databases">
        <title>Genome Sequence of Phlebia brevispora.</title>
        <authorList>
            <person name="Buettner E."/>
        </authorList>
    </citation>
    <scope>NUCLEOTIDE SEQUENCE</scope>
    <source>
        <strain evidence="1">MPL23</strain>
    </source>
</reference>
<protein>
    <submittedName>
        <fullName evidence="1">Uncharacterized protein</fullName>
    </submittedName>
</protein>
<dbReference type="EMBL" id="JANHOG010000095">
    <property type="protein sequence ID" value="KAJ3558328.1"/>
    <property type="molecule type" value="Genomic_DNA"/>
</dbReference>
<gene>
    <name evidence="1" type="ORF">NM688_g987</name>
</gene>
<proteinExistence type="predicted"/>